<evidence type="ECO:0000256" key="2">
    <source>
        <dbReference type="ARBA" id="ARBA00023315"/>
    </source>
</evidence>
<reference evidence="5 6" key="1">
    <citation type="journal article" date="2019" name="Int. J. Syst. Evol. Microbiol.">
        <title>The Global Catalogue of Microorganisms (GCM) 10K type strain sequencing project: providing services to taxonomists for standard genome sequencing and annotation.</title>
        <authorList>
            <consortium name="The Broad Institute Genomics Platform"/>
            <consortium name="The Broad Institute Genome Sequencing Center for Infectious Disease"/>
            <person name="Wu L."/>
            <person name="Ma J."/>
        </authorList>
    </citation>
    <scope>NUCLEOTIDE SEQUENCE [LARGE SCALE GENOMIC DNA]</scope>
    <source>
        <strain evidence="5 6">CGMCC 1.12563</strain>
    </source>
</reference>
<dbReference type="EMBL" id="JBHUDC010000002">
    <property type="protein sequence ID" value="MFD1512000.1"/>
    <property type="molecule type" value="Genomic_DNA"/>
</dbReference>
<dbReference type="PROSITE" id="PS51186">
    <property type="entry name" value="GNAT"/>
    <property type="match status" value="1"/>
</dbReference>
<dbReference type="Gene3D" id="3.40.630.30">
    <property type="match status" value="1"/>
</dbReference>
<keyword evidence="1 5" id="KW-0808">Transferase</keyword>
<evidence type="ECO:0000313" key="6">
    <source>
        <dbReference type="Proteomes" id="UP001597187"/>
    </source>
</evidence>
<dbReference type="RefSeq" id="WP_250871987.1">
    <property type="nucleotide sequence ID" value="NZ_JALXFV010000002.1"/>
</dbReference>
<dbReference type="Proteomes" id="UP001597187">
    <property type="component" value="Unassembled WGS sequence"/>
</dbReference>
<evidence type="ECO:0000256" key="1">
    <source>
        <dbReference type="ARBA" id="ARBA00022679"/>
    </source>
</evidence>
<keyword evidence="6" id="KW-1185">Reference proteome</keyword>
<dbReference type="InterPro" id="IPR051531">
    <property type="entry name" value="N-acetyltransferase"/>
</dbReference>
<keyword evidence="2 5" id="KW-0012">Acyltransferase</keyword>
<feature type="domain" description="N-acetyltransferase" evidence="4">
    <location>
        <begin position="12"/>
        <end position="179"/>
    </location>
</feature>
<gene>
    <name evidence="5" type="ORF">ACFSBT_01735</name>
</gene>
<dbReference type="SUPFAM" id="SSF55729">
    <property type="entry name" value="Acyl-CoA N-acyltransferases (Nat)"/>
    <property type="match status" value="1"/>
</dbReference>
<dbReference type="Pfam" id="PF13302">
    <property type="entry name" value="Acetyltransf_3"/>
    <property type="match status" value="1"/>
</dbReference>
<dbReference type="PANTHER" id="PTHR43792">
    <property type="entry name" value="GNAT FAMILY, PUTATIVE (AFU_ORTHOLOGUE AFUA_3G00765)-RELATED-RELATED"/>
    <property type="match status" value="1"/>
</dbReference>
<dbReference type="PANTHER" id="PTHR43792:SF8">
    <property type="entry name" value="[RIBOSOMAL PROTEIN US5]-ALANINE N-ACETYLTRANSFERASE"/>
    <property type="match status" value="1"/>
</dbReference>
<dbReference type="EC" id="2.3.-.-" evidence="5"/>
<evidence type="ECO:0000313" key="5">
    <source>
        <dbReference type="EMBL" id="MFD1512000.1"/>
    </source>
</evidence>
<dbReference type="InterPro" id="IPR016181">
    <property type="entry name" value="Acyl_CoA_acyltransferase"/>
</dbReference>
<protein>
    <submittedName>
        <fullName evidence="5">GNAT family N-acetyltransferase</fullName>
        <ecNumber evidence="5">2.3.-.-</ecNumber>
    </submittedName>
</protein>
<dbReference type="AlphaFoldDB" id="A0ABD6AR72"/>
<sequence length="187" mass="20882">MPGALVARGERVTLRTTEEEDVSMLQRMRTDPTLRLPLGNPVTSRTEMVAEWPRDDDADRFTVCLDDPPAGRGSPAEDETRAIGFVNVEDAAWRRPELGYGLVSEVHGEGYGKEAVALAVDYTFRTYAHPAVGAGAFAFNDASRALLESLGFTEEGRTRRDMFVDGEYRDMVQYGLLREEWTTRSDD</sequence>
<comment type="caution">
    <text evidence="5">The sequence shown here is derived from an EMBL/GenBank/DDBJ whole genome shotgun (WGS) entry which is preliminary data.</text>
</comment>
<evidence type="ECO:0000259" key="4">
    <source>
        <dbReference type="PROSITE" id="PS51186"/>
    </source>
</evidence>
<evidence type="ECO:0000256" key="3">
    <source>
        <dbReference type="ARBA" id="ARBA00038502"/>
    </source>
</evidence>
<organism evidence="5 6">
    <name type="scientific">Halomarina rubra</name>
    <dbReference type="NCBI Taxonomy" id="2071873"/>
    <lineage>
        <taxon>Archaea</taxon>
        <taxon>Methanobacteriati</taxon>
        <taxon>Methanobacteriota</taxon>
        <taxon>Stenosarchaea group</taxon>
        <taxon>Halobacteria</taxon>
        <taxon>Halobacteriales</taxon>
        <taxon>Natronomonadaceae</taxon>
        <taxon>Halomarina</taxon>
    </lineage>
</organism>
<dbReference type="GO" id="GO:0016746">
    <property type="term" value="F:acyltransferase activity"/>
    <property type="evidence" value="ECO:0007669"/>
    <property type="project" value="UniProtKB-KW"/>
</dbReference>
<dbReference type="InterPro" id="IPR000182">
    <property type="entry name" value="GNAT_dom"/>
</dbReference>
<proteinExistence type="inferred from homology"/>
<comment type="similarity">
    <text evidence="3">Belongs to the acetyltransferase family. RimJ subfamily.</text>
</comment>
<accession>A0ABD6AR72</accession>
<name>A0ABD6AR72_9EURY</name>